<accession>A0AAN9LAX2</accession>
<protein>
    <submittedName>
        <fullName evidence="1">Uncharacterized protein</fullName>
    </submittedName>
</protein>
<sequence length="66" mass="7131">MNLTGMWEMEITIVVPKLQSYVACGKRVVAAGWLAAIVYGHGKRSLAPSPNHIHTHTDQDISICGG</sequence>
<keyword evidence="2" id="KW-1185">Reference proteome</keyword>
<organism evidence="1 2">
    <name type="scientific">Phaseolus coccineus</name>
    <name type="common">Scarlet runner bean</name>
    <name type="synonym">Phaseolus multiflorus</name>
    <dbReference type="NCBI Taxonomy" id="3886"/>
    <lineage>
        <taxon>Eukaryota</taxon>
        <taxon>Viridiplantae</taxon>
        <taxon>Streptophyta</taxon>
        <taxon>Embryophyta</taxon>
        <taxon>Tracheophyta</taxon>
        <taxon>Spermatophyta</taxon>
        <taxon>Magnoliopsida</taxon>
        <taxon>eudicotyledons</taxon>
        <taxon>Gunneridae</taxon>
        <taxon>Pentapetalae</taxon>
        <taxon>rosids</taxon>
        <taxon>fabids</taxon>
        <taxon>Fabales</taxon>
        <taxon>Fabaceae</taxon>
        <taxon>Papilionoideae</taxon>
        <taxon>50 kb inversion clade</taxon>
        <taxon>NPAAA clade</taxon>
        <taxon>indigoferoid/millettioid clade</taxon>
        <taxon>Phaseoleae</taxon>
        <taxon>Phaseolus</taxon>
    </lineage>
</organism>
<dbReference type="AlphaFoldDB" id="A0AAN9LAX2"/>
<gene>
    <name evidence="1" type="ORF">VNO80_28706</name>
</gene>
<dbReference type="EMBL" id="JAYMYR010000011">
    <property type="protein sequence ID" value="KAK7331961.1"/>
    <property type="molecule type" value="Genomic_DNA"/>
</dbReference>
<proteinExistence type="predicted"/>
<evidence type="ECO:0000313" key="2">
    <source>
        <dbReference type="Proteomes" id="UP001374584"/>
    </source>
</evidence>
<name>A0AAN9LAX2_PHACN</name>
<reference evidence="1 2" key="1">
    <citation type="submission" date="2024-01" db="EMBL/GenBank/DDBJ databases">
        <title>The genomes of 5 underutilized Papilionoideae crops provide insights into root nodulation and disease resistanc.</title>
        <authorList>
            <person name="Jiang F."/>
        </authorList>
    </citation>
    <scope>NUCLEOTIDE SEQUENCE [LARGE SCALE GENOMIC DNA]</scope>
    <source>
        <strain evidence="1">JINMINGXINNONG_FW02</strain>
        <tissue evidence="1">Leaves</tissue>
    </source>
</reference>
<dbReference type="Proteomes" id="UP001374584">
    <property type="component" value="Unassembled WGS sequence"/>
</dbReference>
<evidence type="ECO:0000313" key="1">
    <source>
        <dbReference type="EMBL" id="KAK7331961.1"/>
    </source>
</evidence>
<comment type="caution">
    <text evidence="1">The sequence shown here is derived from an EMBL/GenBank/DDBJ whole genome shotgun (WGS) entry which is preliminary data.</text>
</comment>